<sequence>MVHFWIAFAFLILGRARRMDQRGIDDSALAQRKPAIAQIAVDNAKAASSQLVLLQQAAEVEDSGFVRDTFQAQACKLAQDGRFGQRFFHRRIAIAEPVCSRCTRSIASNG</sequence>
<dbReference type="AlphaFoldDB" id="A0A0D7E469"/>
<organism evidence="1 2">
    <name type="scientific">Stutzerimonas stutzeri</name>
    <name type="common">Pseudomonas stutzeri</name>
    <dbReference type="NCBI Taxonomy" id="316"/>
    <lineage>
        <taxon>Bacteria</taxon>
        <taxon>Pseudomonadati</taxon>
        <taxon>Pseudomonadota</taxon>
        <taxon>Gammaproteobacteria</taxon>
        <taxon>Pseudomonadales</taxon>
        <taxon>Pseudomonadaceae</taxon>
        <taxon>Stutzerimonas</taxon>
    </lineage>
</organism>
<gene>
    <name evidence="1" type="ORF">LO50_14305</name>
</gene>
<protein>
    <submittedName>
        <fullName evidence="1">Uncharacterized protein</fullName>
    </submittedName>
</protein>
<dbReference type="Proteomes" id="UP000032439">
    <property type="component" value="Unassembled WGS sequence"/>
</dbReference>
<comment type="caution">
    <text evidence="1">The sequence shown here is derived from an EMBL/GenBank/DDBJ whole genome shotgun (WGS) entry which is preliminary data.</text>
</comment>
<dbReference type="EMBL" id="JXXD01000135">
    <property type="protein sequence ID" value="KIZ35205.1"/>
    <property type="molecule type" value="Genomic_DNA"/>
</dbReference>
<name>A0A0D7E469_STUST</name>
<evidence type="ECO:0000313" key="1">
    <source>
        <dbReference type="EMBL" id="KIZ35205.1"/>
    </source>
</evidence>
<evidence type="ECO:0000313" key="2">
    <source>
        <dbReference type="Proteomes" id="UP000032439"/>
    </source>
</evidence>
<reference evidence="1 2" key="1">
    <citation type="submission" date="2014-11" db="EMBL/GenBank/DDBJ databases">
        <title>Genomics and ecophysiology of heterotrophic nitrogen fixing bacteria isolated from estuarine surface water.</title>
        <authorList>
            <person name="Bentzon-Tilia M."/>
            <person name="Severin I."/>
            <person name="Hansen L.H."/>
            <person name="Riemann L."/>
        </authorList>
    </citation>
    <scope>NUCLEOTIDE SEQUENCE [LARGE SCALE GENOMIC DNA]</scope>
    <source>
        <strain evidence="1 2">BAL361</strain>
    </source>
</reference>
<proteinExistence type="predicted"/>
<accession>A0A0D7E469</accession>